<dbReference type="AlphaFoldDB" id="A0A1L9UTY7"/>
<dbReference type="RefSeq" id="XP_067482423.1">
    <property type="nucleotide sequence ID" value="XM_067624357.1"/>
</dbReference>
<organism evidence="1 2">
    <name type="scientific">Aspergillus brasiliensis (strain CBS 101740 / IMI 381727 / IBT 21946)</name>
    <dbReference type="NCBI Taxonomy" id="767769"/>
    <lineage>
        <taxon>Eukaryota</taxon>
        <taxon>Fungi</taxon>
        <taxon>Dikarya</taxon>
        <taxon>Ascomycota</taxon>
        <taxon>Pezizomycotina</taxon>
        <taxon>Eurotiomycetes</taxon>
        <taxon>Eurotiomycetidae</taxon>
        <taxon>Eurotiales</taxon>
        <taxon>Aspergillaceae</taxon>
        <taxon>Aspergillus</taxon>
        <taxon>Aspergillus subgen. Circumdati</taxon>
    </lineage>
</organism>
<accession>A0A1L9UTY7</accession>
<dbReference type="GeneID" id="93576845"/>
<dbReference type="EMBL" id="KV878681">
    <property type="protein sequence ID" value="OJJ75175.1"/>
    <property type="molecule type" value="Genomic_DNA"/>
</dbReference>
<gene>
    <name evidence="1" type="ORF">ASPBRDRAFT_40447</name>
</gene>
<sequence length="51" mass="5188">MDVPRAKPAAASPDHSGSLSTAWMLAIGGSALLHPIGNLSSDFAISHGARF</sequence>
<dbReference type="Proteomes" id="UP000184499">
    <property type="component" value="Unassembled WGS sequence"/>
</dbReference>
<reference evidence="2" key="1">
    <citation type="journal article" date="2017" name="Genome Biol.">
        <title>Comparative genomics reveals high biological diversity and specific adaptations in the industrially and medically important fungal genus Aspergillus.</title>
        <authorList>
            <person name="de Vries R.P."/>
            <person name="Riley R."/>
            <person name="Wiebenga A."/>
            <person name="Aguilar-Osorio G."/>
            <person name="Amillis S."/>
            <person name="Uchima C.A."/>
            <person name="Anderluh G."/>
            <person name="Asadollahi M."/>
            <person name="Askin M."/>
            <person name="Barry K."/>
            <person name="Battaglia E."/>
            <person name="Bayram O."/>
            <person name="Benocci T."/>
            <person name="Braus-Stromeyer S.A."/>
            <person name="Caldana C."/>
            <person name="Canovas D."/>
            <person name="Cerqueira G.C."/>
            <person name="Chen F."/>
            <person name="Chen W."/>
            <person name="Choi C."/>
            <person name="Clum A."/>
            <person name="Dos Santos R.A."/>
            <person name="Damasio A.R."/>
            <person name="Diallinas G."/>
            <person name="Emri T."/>
            <person name="Fekete E."/>
            <person name="Flipphi M."/>
            <person name="Freyberg S."/>
            <person name="Gallo A."/>
            <person name="Gournas C."/>
            <person name="Habgood R."/>
            <person name="Hainaut M."/>
            <person name="Harispe M.L."/>
            <person name="Henrissat B."/>
            <person name="Hilden K.S."/>
            <person name="Hope R."/>
            <person name="Hossain A."/>
            <person name="Karabika E."/>
            <person name="Karaffa L."/>
            <person name="Karanyi Z."/>
            <person name="Krasevec N."/>
            <person name="Kuo A."/>
            <person name="Kusch H."/>
            <person name="LaButti K."/>
            <person name="Lagendijk E.L."/>
            <person name="Lapidus A."/>
            <person name="Levasseur A."/>
            <person name="Lindquist E."/>
            <person name="Lipzen A."/>
            <person name="Logrieco A.F."/>
            <person name="MacCabe A."/>
            <person name="Maekelae M.R."/>
            <person name="Malavazi I."/>
            <person name="Melin P."/>
            <person name="Meyer V."/>
            <person name="Mielnichuk N."/>
            <person name="Miskei M."/>
            <person name="Molnar A.P."/>
            <person name="Mule G."/>
            <person name="Ngan C.Y."/>
            <person name="Orejas M."/>
            <person name="Orosz E."/>
            <person name="Ouedraogo J.P."/>
            <person name="Overkamp K.M."/>
            <person name="Park H.-S."/>
            <person name="Perrone G."/>
            <person name="Piumi F."/>
            <person name="Punt P.J."/>
            <person name="Ram A.F."/>
            <person name="Ramon A."/>
            <person name="Rauscher S."/>
            <person name="Record E."/>
            <person name="Riano-Pachon D.M."/>
            <person name="Robert V."/>
            <person name="Roehrig J."/>
            <person name="Ruller R."/>
            <person name="Salamov A."/>
            <person name="Salih N.S."/>
            <person name="Samson R.A."/>
            <person name="Sandor E."/>
            <person name="Sanguinetti M."/>
            <person name="Schuetze T."/>
            <person name="Sepcic K."/>
            <person name="Shelest E."/>
            <person name="Sherlock G."/>
            <person name="Sophianopoulou V."/>
            <person name="Squina F.M."/>
            <person name="Sun H."/>
            <person name="Susca A."/>
            <person name="Todd R.B."/>
            <person name="Tsang A."/>
            <person name="Unkles S.E."/>
            <person name="van de Wiele N."/>
            <person name="van Rossen-Uffink D."/>
            <person name="Oliveira J.V."/>
            <person name="Vesth T.C."/>
            <person name="Visser J."/>
            <person name="Yu J.-H."/>
            <person name="Zhou M."/>
            <person name="Andersen M.R."/>
            <person name="Archer D.B."/>
            <person name="Baker S.E."/>
            <person name="Benoit I."/>
            <person name="Brakhage A.A."/>
            <person name="Braus G.H."/>
            <person name="Fischer R."/>
            <person name="Frisvad J.C."/>
            <person name="Goldman G.H."/>
            <person name="Houbraken J."/>
            <person name="Oakley B."/>
            <person name="Pocsi I."/>
            <person name="Scazzocchio C."/>
            <person name="Seiboth B."/>
            <person name="vanKuyk P.A."/>
            <person name="Wortman J."/>
            <person name="Dyer P.S."/>
            <person name="Grigoriev I.V."/>
        </authorList>
    </citation>
    <scope>NUCLEOTIDE SEQUENCE [LARGE SCALE GENOMIC DNA]</scope>
    <source>
        <strain evidence="2">CBS 101740 / IMI 381727 / IBT 21946</strain>
    </source>
</reference>
<protein>
    <submittedName>
        <fullName evidence="1">Uncharacterized protein</fullName>
    </submittedName>
</protein>
<dbReference type="VEuPathDB" id="FungiDB:ASPBRDRAFT_40447"/>
<proteinExistence type="predicted"/>
<evidence type="ECO:0000313" key="2">
    <source>
        <dbReference type="Proteomes" id="UP000184499"/>
    </source>
</evidence>
<name>A0A1L9UTY7_ASPBC</name>
<evidence type="ECO:0000313" key="1">
    <source>
        <dbReference type="EMBL" id="OJJ75175.1"/>
    </source>
</evidence>
<keyword evidence="2" id="KW-1185">Reference proteome</keyword>